<gene>
    <name evidence="1" type="ORF">CKQ54_21290</name>
</gene>
<dbReference type="Proteomes" id="UP000284853">
    <property type="component" value="Unassembled WGS sequence"/>
</dbReference>
<dbReference type="GeneID" id="302711340"/>
<keyword evidence="2" id="KW-1185">Reference proteome</keyword>
<dbReference type="PANTHER" id="PTHR34413">
    <property type="entry name" value="PROPHAGE TAIL FIBER ASSEMBLY PROTEIN HOMOLOG TFAE-RELATED-RELATED"/>
    <property type="match status" value="1"/>
</dbReference>
<name>A0ABX9Q091_9GAMM</name>
<dbReference type="Pfam" id="PF02413">
    <property type="entry name" value="Caudo_TAP"/>
    <property type="match status" value="1"/>
</dbReference>
<organism evidence="1 2">
    <name type="scientific">Rahnella variigena</name>
    <dbReference type="NCBI Taxonomy" id="574964"/>
    <lineage>
        <taxon>Bacteria</taxon>
        <taxon>Pseudomonadati</taxon>
        <taxon>Pseudomonadota</taxon>
        <taxon>Gammaproteobacteria</taxon>
        <taxon>Enterobacterales</taxon>
        <taxon>Yersiniaceae</taxon>
        <taxon>Rahnella</taxon>
    </lineage>
</organism>
<dbReference type="RefSeq" id="WP_120163551.1">
    <property type="nucleotide sequence ID" value="NZ_NSDJ01000001.1"/>
</dbReference>
<reference evidence="1 2" key="1">
    <citation type="submission" date="2017-08" db="EMBL/GenBank/DDBJ databases">
        <title>Comparative genomics of bacteria isolated from necrotic lesions of AOD affected trees.</title>
        <authorList>
            <person name="Doonan J."/>
            <person name="Denman S."/>
            <person name="Mcdonald J.E."/>
        </authorList>
    </citation>
    <scope>NUCLEOTIDE SEQUENCE [LARGE SCALE GENOMIC DNA]</scope>
    <source>
        <strain evidence="1 2">CIP 105588</strain>
    </source>
</reference>
<evidence type="ECO:0000313" key="2">
    <source>
        <dbReference type="Proteomes" id="UP000284853"/>
    </source>
</evidence>
<protein>
    <submittedName>
        <fullName evidence="1">Phage tail protein</fullName>
    </submittedName>
</protein>
<dbReference type="EMBL" id="NSDJ01000001">
    <property type="protein sequence ID" value="RKF70741.1"/>
    <property type="molecule type" value="Genomic_DNA"/>
</dbReference>
<dbReference type="PANTHER" id="PTHR34413:SF2">
    <property type="entry name" value="PROPHAGE TAIL FIBER ASSEMBLY PROTEIN HOMOLOG TFAE-RELATED"/>
    <property type="match status" value="1"/>
</dbReference>
<proteinExistence type="predicted"/>
<dbReference type="InterPro" id="IPR051220">
    <property type="entry name" value="TFA_Chaperone"/>
</dbReference>
<dbReference type="InterPro" id="IPR003458">
    <property type="entry name" value="Phage_T4_Gp38_tail_assem"/>
</dbReference>
<comment type="caution">
    <text evidence="1">The sequence shown here is derived from an EMBL/GenBank/DDBJ whole genome shotgun (WGS) entry which is preliminary data.</text>
</comment>
<accession>A0ABX9Q091</accession>
<sequence length="181" mass="20696">MKNKIYGPFELKENINEAEKLLADSHSIMFLEDPKGNDWYELQKQLASETLKITFDQMGLINSASYDASTLWPQSFFLAEVNVVPEKFESRSNSGKWIFDGEKITERIFTSEELIEHAVIKRNLLMTAANEIITPLQDAVDIDDASDEEITLLKAWKTYRVALNRLDLSIAPDITWPEIPA</sequence>
<evidence type="ECO:0000313" key="1">
    <source>
        <dbReference type="EMBL" id="RKF70741.1"/>
    </source>
</evidence>